<organism evidence="2 3">
    <name type="scientific">Pleurodeles waltl</name>
    <name type="common">Iberian ribbed newt</name>
    <dbReference type="NCBI Taxonomy" id="8319"/>
    <lineage>
        <taxon>Eukaryota</taxon>
        <taxon>Metazoa</taxon>
        <taxon>Chordata</taxon>
        <taxon>Craniata</taxon>
        <taxon>Vertebrata</taxon>
        <taxon>Euteleostomi</taxon>
        <taxon>Amphibia</taxon>
        <taxon>Batrachia</taxon>
        <taxon>Caudata</taxon>
        <taxon>Salamandroidea</taxon>
        <taxon>Salamandridae</taxon>
        <taxon>Pleurodelinae</taxon>
        <taxon>Pleurodeles</taxon>
    </lineage>
</organism>
<gene>
    <name evidence="2" type="ORF">NDU88_002113</name>
</gene>
<sequence>MVYGQPGGSGAAFKSQSKDRACVSAAGSGTELDDSVESQRFGPASTMQNFDPSQDLYEEQFDDNGVGMMRSRAQVQTVVVFLGSHSEIMPLIPDIIYFSKTRDQEKKSDKHIEALVRTLRRYTFIYLPTAKAGFPKQVVEHPYCGKMVDGLGRCV</sequence>
<reference evidence="2" key="1">
    <citation type="journal article" date="2022" name="bioRxiv">
        <title>Sequencing and chromosome-scale assembly of the giantPleurodeles waltlgenome.</title>
        <authorList>
            <person name="Brown T."/>
            <person name="Elewa A."/>
            <person name="Iarovenko S."/>
            <person name="Subramanian E."/>
            <person name="Araus A.J."/>
            <person name="Petzold A."/>
            <person name="Susuki M."/>
            <person name="Suzuki K.-i.T."/>
            <person name="Hayashi T."/>
            <person name="Toyoda A."/>
            <person name="Oliveira C."/>
            <person name="Osipova E."/>
            <person name="Leigh N.D."/>
            <person name="Simon A."/>
            <person name="Yun M.H."/>
        </authorList>
    </citation>
    <scope>NUCLEOTIDE SEQUENCE</scope>
    <source>
        <strain evidence="2">20211129_DDA</strain>
        <tissue evidence="2">Liver</tissue>
    </source>
</reference>
<evidence type="ECO:0000313" key="2">
    <source>
        <dbReference type="EMBL" id="KAJ1081941.1"/>
    </source>
</evidence>
<feature type="region of interest" description="Disordered" evidence="1">
    <location>
        <begin position="24"/>
        <end position="54"/>
    </location>
</feature>
<evidence type="ECO:0000313" key="3">
    <source>
        <dbReference type="Proteomes" id="UP001066276"/>
    </source>
</evidence>
<dbReference type="AlphaFoldDB" id="A0AAV7KRC3"/>
<dbReference type="EMBL" id="JANPWB010000016">
    <property type="protein sequence ID" value="KAJ1081941.1"/>
    <property type="molecule type" value="Genomic_DNA"/>
</dbReference>
<accession>A0AAV7KRC3</accession>
<evidence type="ECO:0000256" key="1">
    <source>
        <dbReference type="SAM" id="MobiDB-lite"/>
    </source>
</evidence>
<protein>
    <submittedName>
        <fullName evidence="2">Uncharacterized protein</fullName>
    </submittedName>
</protein>
<keyword evidence="3" id="KW-1185">Reference proteome</keyword>
<proteinExistence type="predicted"/>
<comment type="caution">
    <text evidence="2">The sequence shown here is derived from an EMBL/GenBank/DDBJ whole genome shotgun (WGS) entry which is preliminary data.</text>
</comment>
<name>A0AAV7KRC3_PLEWA</name>
<dbReference type="Proteomes" id="UP001066276">
    <property type="component" value="Chromosome 12"/>
</dbReference>